<comment type="caution">
    <text evidence="6">The sequence shown here is derived from an EMBL/GenBank/DDBJ whole genome shotgun (WGS) entry which is preliminary data.</text>
</comment>
<comment type="subunit">
    <text evidence="3">Homotrimer.</text>
</comment>
<dbReference type="InterPro" id="IPR000887">
    <property type="entry name" value="Aldlse_KDPG_KHG"/>
</dbReference>
<evidence type="ECO:0008006" key="8">
    <source>
        <dbReference type="Google" id="ProtNLM"/>
    </source>
</evidence>
<evidence type="ECO:0000256" key="5">
    <source>
        <dbReference type="ARBA" id="ARBA00023277"/>
    </source>
</evidence>
<dbReference type="EMBL" id="MFAF01000104">
    <property type="protein sequence ID" value="OGD74284.1"/>
    <property type="molecule type" value="Genomic_DNA"/>
</dbReference>
<keyword evidence="4" id="KW-0456">Lyase</keyword>
<proteinExistence type="inferred from homology"/>
<dbReference type="InterPro" id="IPR013785">
    <property type="entry name" value="Aldolase_TIM"/>
</dbReference>
<reference evidence="6 7" key="1">
    <citation type="journal article" date="2016" name="Nat. Commun.">
        <title>Thousands of microbial genomes shed light on interconnected biogeochemical processes in an aquifer system.</title>
        <authorList>
            <person name="Anantharaman K."/>
            <person name="Brown C.T."/>
            <person name="Hug L.A."/>
            <person name="Sharon I."/>
            <person name="Castelle C.J."/>
            <person name="Probst A.J."/>
            <person name="Thomas B.C."/>
            <person name="Singh A."/>
            <person name="Wilkins M.J."/>
            <person name="Karaoz U."/>
            <person name="Brodie E.L."/>
            <person name="Williams K.H."/>
            <person name="Hubbard S.S."/>
            <person name="Banfield J.F."/>
        </authorList>
    </citation>
    <scope>NUCLEOTIDE SEQUENCE [LARGE SCALE GENOMIC DNA]</scope>
</reference>
<name>A0A1F5F4L1_9BACT</name>
<dbReference type="CDD" id="cd00452">
    <property type="entry name" value="KDPG_aldolase"/>
    <property type="match status" value="1"/>
</dbReference>
<dbReference type="Pfam" id="PF01081">
    <property type="entry name" value="Aldolase"/>
    <property type="match status" value="1"/>
</dbReference>
<evidence type="ECO:0000313" key="7">
    <source>
        <dbReference type="Proteomes" id="UP000177187"/>
    </source>
</evidence>
<dbReference type="STRING" id="1817816.A2Y64_03585"/>
<protein>
    <recommendedName>
        <fullName evidence="8">2-dehydro-3-deoxyphosphogluconate aldolase</fullName>
    </recommendedName>
</protein>
<dbReference type="PANTHER" id="PTHR30246">
    <property type="entry name" value="2-KETO-3-DEOXY-6-PHOSPHOGLUCONATE ALDOLASE"/>
    <property type="match status" value="1"/>
</dbReference>
<comment type="similarity">
    <text evidence="2">Belongs to the KHG/KDPG aldolase family.</text>
</comment>
<evidence type="ECO:0000256" key="2">
    <source>
        <dbReference type="ARBA" id="ARBA00006906"/>
    </source>
</evidence>
<dbReference type="Gene3D" id="3.20.20.70">
    <property type="entry name" value="Aldolase class I"/>
    <property type="match status" value="1"/>
</dbReference>
<dbReference type="NCBIfam" id="TIGR01182">
    <property type="entry name" value="eda"/>
    <property type="match status" value="1"/>
</dbReference>
<organism evidence="6 7">
    <name type="scientific">Candidatus Coatesbacteria bacterium RBG_13_66_14</name>
    <dbReference type="NCBI Taxonomy" id="1817816"/>
    <lineage>
        <taxon>Bacteria</taxon>
        <taxon>Candidatus Coatesiibacteriota</taxon>
    </lineage>
</organism>
<dbReference type="GO" id="GO:0016829">
    <property type="term" value="F:lyase activity"/>
    <property type="evidence" value="ECO:0007669"/>
    <property type="project" value="UniProtKB-KW"/>
</dbReference>
<gene>
    <name evidence="6" type="ORF">A2Y64_03585</name>
</gene>
<accession>A0A1F5F4L1</accession>
<dbReference type="AlphaFoldDB" id="A0A1F5F4L1"/>
<sequence>MTARTVEAIGAARVVPVIRTAEPGMALPAAEALIAGGASVLEVALTCPDALEAVAALAGRVPVGAASVYSVETLEEAVRRGAAFTVSPHSDPALLERALGMGTLHIPGAATPTEAVAAVRAGAALVKIFPARELGGPAYLRALLAPLPGMRLIPAGGVSLDEVPAYLAAGAFAVALGSELARREWLRDGAWGKLREAMEDLLARLP</sequence>
<comment type="pathway">
    <text evidence="1">Carbohydrate acid metabolism.</text>
</comment>
<dbReference type="PANTHER" id="PTHR30246:SF1">
    <property type="entry name" value="2-DEHYDRO-3-DEOXY-6-PHOSPHOGALACTONATE ALDOLASE-RELATED"/>
    <property type="match status" value="1"/>
</dbReference>
<evidence type="ECO:0000256" key="3">
    <source>
        <dbReference type="ARBA" id="ARBA00011233"/>
    </source>
</evidence>
<evidence type="ECO:0000256" key="1">
    <source>
        <dbReference type="ARBA" id="ARBA00004761"/>
    </source>
</evidence>
<dbReference type="SUPFAM" id="SSF51569">
    <property type="entry name" value="Aldolase"/>
    <property type="match status" value="1"/>
</dbReference>
<evidence type="ECO:0000256" key="4">
    <source>
        <dbReference type="ARBA" id="ARBA00023239"/>
    </source>
</evidence>
<evidence type="ECO:0000313" key="6">
    <source>
        <dbReference type="EMBL" id="OGD74284.1"/>
    </source>
</evidence>
<dbReference type="Proteomes" id="UP000177187">
    <property type="component" value="Unassembled WGS sequence"/>
</dbReference>
<keyword evidence="5" id="KW-0119">Carbohydrate metabolism</keyword>